<dbReference type="InterPro" id="IPR044452">
    <property type="entry name" value="EIF2AK2_DSRM_1"/>
</dbReference>
<dbReference type="GO" id="GO:0034198">
    <property type="term" value="P:cellular response to amino acid starvation"/>
    <property type="evidence" value="ECO:0007669"/>
    <property type="project" value="Ensembl"/>
</dbReference>
<keyword evidence="19" id="KW-0805">Transcription regulation</keyword>
<dbReference type="GO" id="GO:0030968">
    <property type="term" value="P:endoplasmic reticulum unfolded protein response"/>
    <property type="evidence" value="ECO:0007669"/>
    <property type="project" value="Ensembl"/>
</dbReference>
<keyword evidence="20" id="KW-0051">Antiviral defense</keyword>
<protein>
    <recommendedName>
        <fullName evidence="27">Interferon-induced, double-stranded RNA-activated protein kinase</fullName>
        <ecNumber evidence="3">2.7.10.2</ecNumber>
        <ecNumber evidence="4">2.7.11.1</ecNumber>
    </recommendedName>
    <alternativeName>
        <fullName evidence="30">Eukaryotic translation initiation factor 2-alpha kinase 2</fullName>
    </alternativeName>
    <alternativeName>
        <fullName evidence="31">Interferon-inducible RNA-dependent protein kinase</fullName>
    </alternativeName>
    <alternativeName>
        <fullName evidence="28">Protein kinase RNA-activated</fullName>
    </alternativeName>
    <alternativeName>
        <fullName evidence="29">Tyrosine-protein kinase EIF2AK2</fullName>
    </alternativeName>
</protein>
<evidence type="ECO:0000256" key="21">
    <source>
        <dbReference type="ARBA" id="ARBA00023137"/>
    </source>
</evidence>
<dbReference type="Gene3D" id="3.30.160.20">
    <property type="match status" value="2"/>
</dbReference>
<accession>A0A8C6RE76</accession>
<dbReference type="GO" id="GO:0003725">
    <property type="term" value="F:double-stranded RNA binding"/>
    <property type="evidence" value="ECO:0007669"/>
    <property type="project" value="Ensembl"/>
</dbReference>
<dbReference type="InterPro" id="IPR008271">
    <property type="entry name" value="Ser/Thr_kinase_AS"/>
</dbReference>
<comment type="subcellular location">
    <subcellularLocation>
        <location evidence="2">Cytoplasm</location>
        <location evidence="2">Perinuclear region</location>
    </subcellularLocation>
    <subcellularLocation>
        <location evidence="1">Nucleus</location>
    </subcellularLocation>
</comment>
<dbReference type="GO" id="GO:0045071">
    <property type="term" value="P:negative regulation of viral genome replication"/>
    <property type="evidence" value="ECO:0007669"/>
    <property type="project" value="Ensembl"/>
</dbReference>
<evidence type="ECO:0000256" key="15">
    <source>
        <dbReference type="ARBA" id="ARBA00022843"/>
    </source>
</evidence>
<reference evidence="37" key="1">
    <citation type="submission" date="2025-08" db="UniProtKB">
        <authorList>
            <consortium name="Ensembl"/>
        </authorList>
    </citation>
    <scope>IDENTIFICATION</scope>
</reference>
<evidence type="ECO:0000256" key="13">
    <source>
        <dbReference type="ARBA" id="ARBA00022777"/>
    </source>
</evidence>
<keyword evidence="5" id="KW-0963">Cytoplasm</keyword>
<evidence type="ECO:0000256" key="3">
    <source>
        <dbReference type="ARBA" id="ARBA00011903"/>
    </source>
</evidence>
<keyword evidence="16" id="KW-0391">Immunity</keyword>
<dbReference type="GO" id="GO:1902036">
    <property type="term" value="P:regulation of hematopoietic stem cell differentiation"/>
    <property type="evidence" value="ECO:0007669"/>
    <property type="project" value="Ensembl"/>
</dbReference>
<evidence type="ECO:0000256" key="20">
    <source>
        <dbReference type="ARBA" id="ARBA00023118"/>
    </source>
</evidence>
<evidence type="ECO:0000256" key="11">
    <source>
        <dbReference type="ARBA" id="ARBA00022737"/>
    </source>
</evidence>
<dbReference type="InterPro" id="IPR011009">
    <property type="entry name" value="Kinase-like_dom_sf"/>
</dbReference>
<dbReference type="SMART" id="SM00358">
    <property type="entry name" value="DSRM"/>
    <property type="match status" value="2"/>
</dbReference>
<dbReference type="SMART" id="SM00220">
    <property type="entry name" value="S_TKc"/>
    <property type="match status" value="1"/>
</dbReference>
<keyword evidence="18" id="KW-0007">Acetylation</keyword>
<dbReference type="FunFam" id="3.30.160.20:FF:000045">
    <property type="entry name" value="Eukaryotic translation initiation factor 2-alpha kinase 2"/>
    <property type="match status" value="1"/>
</dbReference>
<evidence type="ECO:0000256" key="19">
    <source>
        <dbReference type="ARBA" id="ARBA00023015"/>
    </source>
</evidence>
<evidence type="ECO:0000256" key="14">
    <source>
        <dbReference type="ARBA" id="ARBA00022840"/>
    </source>
</evidence>
<evidence type="ECO:0000256" key="30">
    <source>
        <dbReference type="ARBA" id="ARBA00076429"/>
    </source>
</evidence>
<dbReference type="SUPFAM" id="SSF56112">
    <property type="entry name" value="Protein kinase-like (PK-like)"/>
    <property type="match status" value="1"/>
</dbReference>
<keyword evidence="7" id="KW-0723">Serine/threonine-protein kinase</keyword>
<feature type="domain" description="DRBM" evidence="36">
    <location>
        <begin position="99"/>
        <end position="163"/>
    </location>
</feature>
<evidence type="ECO:0000256" key="31">
    <source>
        <dbReference type="ARBA" id="ARBA00078605"/>
    </source>
</evidence>
<dbReference type="GO" id="GO:0005829">
    <property type="term" value="C:cytosol"/>
    <property type="evidence" value="ECO:0007669"/>
    <property type="project" value="Ensembl"/>
</dbReference>
<evidence type="ECO:0000256" key="24">
    <source>
        <dbReference type="ARBA" id="ARBA00037982"/>
    </source>
</evidence>
<keyword evidence="23" id="KW-0539">Nucleus</keyword>
<evidence type="ECO:0000256" key="9">
    <source>
        <dbReference type="ARBA" id="ARBA00022588"/>
    </source>
</evidence>
<dbReference type="PANTHER" id="PTHR11042:SF163">
    <property type="entry name" value="INTERFERON-INDUCED, DOUBLE-STRANDED RNA-ACTIVATED PROTEIN KINASE"/>
    <property type="match status" value="1"/>
</dbReference>
<dbReference type="EC" id="2.7.10.2" evidence="3"/>
<dbReference type="Ensembl" id="ENSNGAT00000022560.1">
    <property type="protein sequence ID" value="ENSNGAP00000016938.1"/>
    <property type="gene ID" value="ENSNGAG00000017501.1"/>
</dbReference>
<evidence type="ECO:0000256" key="7">
    <source>
        <dbReference type="ARBA" id="ARBA00022527"/>
    </source>
</evidence>
<dbReference type="GO" id="GO:0043066">
    <property type="term" value="P:negative regulation of apoptotic process"/>
    <property type="evidence" value="ECO:0007669"/>
    <property type="project" value="Ensembl"/>
</dbReference>
<feature type="region of interest" description="Disordered" evidence="34">
    <location>
        <begin position="163"/>
        <end position="219"/>
    </location>
</feature>
<dbReference type="PROSITE" id="PS00108">
    <property type="entry name" value="PROTEIN_KINASE_ST"/>
    <property type="match status" value="1"/>
</dbReference>
<dbReference type="InterPro" id="IPR000719">
    <property type="entry name" value="Prot_kinase_dom"/>
</dbReference>
<reference evidence="37" key="2">
    <citation type="submission" date="2025-09" db="UniProtKB">
        <authorList>
            <consortium name="Ensembl"/>
        </authorList>
    </citation>
    <scope>IDENTIFICATION</scope>
</reference>
<keyword evidence="21" id="KW-0829">Tyrosine-protein kinase</keyword>
<feature type="binding site" evidence="33">
    <location>
        <position position="276"/>
    </location>
    <ligand>
        <name>ATP</name>
        <dbReference type="ChEBI" id="CHEBI:30616"/>
    </ligand>
</feature>
<name>A0A8C6RE76_NANGA</name>
<sequence>MAEGFTPGFFIEELNKYHQRSGVTLKYNELPVSGPPHERTFTFQVVIDGRHFPEAKGRSKQEARNAAARLAVEALNKENKAVSPLLLMTDTSDGSPIGNYMGLVNTISQKENLPVNYEQSGSSTQGFECKCKIGSVTYGTGSSSTKQMAKQLAAKEAYFKKMSEKSSMKTDRTSSGVSSSSSYDFCKSSVESSFTSESTPESDFSENAPMNGLRHHKKKKVSLAPKFGLSDTQGNEYTIEERFVKHFEEIEEIGSGGFGQVFKAKHRIDGKTYAIKRVKYNTEKAEREVKVLASLNHDNIVHYHGCWVGVDYDLEKSLDYEGRSKTQCLFIKMEFCDKGTLEGWMKNRKHNESYKTLALELFEQITTGVHYIHSKGLIHRDLKPGNIFLVDEKHIKIGDFGLATALKIDDEKRTRSIGTMLYMSPEQKSSQEYGKEVDIFTLGLILAELLHPCDTVSETVEFFEDIRNGFFSPDIFTSKEKNLLQKLLSKEPKERPNTFEILRTLSEWKNVPEERKRHTC</sequence>
<comment type="similarity">
    <text evidence="24">Belongs to the protein kinase superfamily. Ser/Thr protein kinase family. GCN2 subfamily.</text>
</comment>
<dbReference type="GO" id="GO:1900225">
    <property type="term" value="P:regulation of NLRP3 inflammasome complex assembly"/>
    <property type="evidence" value="ECO:0007669"/>
    <property type="project" value="Ensembl"/>
</dbReference>
<dbReference type="GO" id="GO:0006413">
    <property type="term" value="P:translational initiation"/>
    <property type="evidence" value="ECO:0007669"/>
    <property type="project" value="Ensembl"/>
</dbReference>
<dbReference type="PROSITE" id="PS50137">
    <property type="entry name" value="DS_RBD"/>
    <property type="match status" value="2"/>
</dbReference>
<feature type="compositionally biased region" description="Low complexity" evidence="34">
    <location>
        <begin position="174"/>
        <end position="206"/>
    </location>
</feature>
<proteinExistence type="inferred from homology"/>
<keyword evidence="14 33" id="KW-0067">ATP-binding</keyword>
<dbReference type="PANTHER" id="PTHR11042">
    <property type="entry name" value="EUKARYOTIC TRANSLATION INITIATION FACTOR 2-ALPHA KINASE EIF2-ALPHA KINASE -RELATED"/>
    <property type="match status" value="1"/>
</dbReference>
<evidence type="ECO:0000256" key="1">
    <source>
        <dbReference type="ARBA" id="ARBA00004123"/>
    </source>
</evidence>
<evidence type="ECO:0000256" key="26">
    <source>
        <dbReference type="ARBA" id="ARBA00048679"/>
    </source>
</evidence>
<dbReference type="FunFam" id="3.30.200.20:FF:000536">
    <property type="entry name" value="Eukaryotic translation initiation factor 2-alpha kinase 2"/>
    <property type="match status" value="1"/>
</dbReference>
<evidence type="ECO:0000256" key="27">
    <source>
        <dbReference type="ARBA" id="ARBA00068989"/>
    </source>
</evidence>
<evidence type="ECO:0000256" key="34">
    <source>
        <dbReference type="SAM" id="MobiDB-lite"/>
    </source>
</evidence>
<dbReference type="PROSITE" id="PS00107">
    <property type="entry name" value="PROTEIN_KINASE_ATP"/>
    <property type="match status" value="1"/>
</dbReference>
<evidence type="ECO:0000256" key="18">
    <source>
        <dbReference type="ARBA" id="ARBA00022990"/>
    </source>
</evidence>
<dbReference type="FunFam" id="1.10.510.10:FF:000251">
    <property type="entry name" value="eukaryotic translation initiation factor 2-alpha kinase 3"/>
    <property type="match status" value="1"/>
</dbReference>
<dbReference type="GO" id="GO:0004694">
    <property type="term" value="F:eukaryotic translation initiation factor 2alpha kinase activity"/>
    <property type="evidence" value="ECO:0007669"/>
    <property type="project" value="Ensembl"/>
</dbReference>
<dbReference type="GO" id="GO:0005524">
    <property type="term" value="F:ATP binding"/>
    <property type="evidence" value="ECO:0007669"/>
    <property type="project" value="UniProtKB-UniRule"/>
</dbReference>
<evidence type="ECO:0000256" key="17">
    <source>
        <dbReference type="ARBA" id="ARBA00022884"/>
    </source>
</evidence>
<dbReference type="GO" id="GO:0035455">
    <property type="term" value="P:response to interferon-alpha"/>
    <property type="evidence" value="ECO:0007669"/>
    <property type="project" value="Ensembl"/>
</dbReference>
<dbReference type="Gene3D" id="3.30.200.20">
    <property type="entry name" value="Phosphorylase Kinase, domain 1"/>
    <property type="match status" value="1"/>
</dbReference>
<gene>
    <name evidence="37" type="primary">Eif2ak2</name>
</gene>
<feature type="domain" description="Protein kinase" evidence="35">
    <location>
        <begin position="247"/>
        <end position="509"/>
    </location>
</feature>
<feature type="domain" description="DRBM" evidence="36">
    <location>
        <begin position="9"/>
        <end position="77"/>
    </location>
</feature>
<keyword evidence="8" id="KW-0597">Phosphoprotein</keyword>
<dbReference type="GO" id="GO:0048471">
    <property type="term" value="C:perinuclear region of cytoplasm"/>
    <property type="evidence" value="ECO:0007669"/>
    <property type="project" value="UniProtKB-SubCell"/>
</dbReference>
<evidence type="ECO:0000256" key="23">
    <source>
        <dbReference type="ARBA" id="ARBA00023242"/>
    </source>
</evidence>
<comment type="catalytic activity">
    <reaction evidence="25">
        <text>L-threonyl-[protein] + ATP = O-phospho-L-threonyl-[protein] + ADP + H(+)</text>
        <dbReference type="Rhea" id="RHEA:46608"/>
        <dbReference type="Rhea" id="RHEA-COMP:11060"/>
        <dbReference type="Rhea" id="RHEA-COMP:11605"/>
        <dbReference type="ChEBI" id="CHEBI:15378"/>
        <dbReference type="ChEBI" id="CHEBI:30013"/>
        <dbReference type="ChEBI" id="CHEBI:30616"/>
        <dbReference type="ChEBI" id="CHEBI:61977"/>
        <dbReference type="ChEBI" id="CHEBI:456216"/>
        <dbReference type="EC" id="2.7.11.1"/>
    </reaction>
</comment>
<dbReference type="Pfam" id="PF00035">
    <property type="entry name" value="dsrm"/>
    <property type="match status" value="2"/>
</dbReference>
<evidence type="ECO:0000256" key="8">
    <source>
        <dbReference type="ARBA" id="ARBA00022553"/>
    </source>
</evidence>
<dbReference type="InterPro" id="IPR050339">
    <property type="entry name" value="CC_SR_Kinase"/>
</dbReference>
<evidence type="ECO:0000259" key="35">
    <source>
        <dbReference type="PROSITE" id="PS50011"/>
    </source>
</evidence>
<keyword evidence="17 32" id="KW-0694">RNA-binding</keyword>
<evidence type="ECO:0000256" key="16">
    <source>
        <dbReference type="ARBA" id="ARBA00022859"/>
    </source>
</evidence>
<dbReference type="OMA" id="KIACEMM"/>
<dbReference type="GO" id="GO:0017148">
    <property type="term" value="P:negative regulation of translation"/>
    <property type="evidence" value="ECO:0007669"/>
    <property type="project" value="Ensembl"/>
</dbReference>
<dbReference type="GO" id="GO:1902033">
    <property type="term" value="P:regulation of hematopoietic stem cell proliferation"/>
    <property type="evidence" value="ECO:0007669"/>
    <property type="project" value="Ensembl"/>
</dbReference>
<keyword evidence="22" id="KW-0804">Transcription</keyword>
<evidence type="ECO:0000256" key="29">
    <source>
        <dbReference type="ARBA" id="ARBA00076023"/>
    </source>
</evidence>
<evidence type="ECO:0000256" key="5">
    <source>
        <dbReference type="ARBA" id="ARBA00022490"/>
    </source>
</evidence>
<dbReference type="GO" id="GO:1901224">
    <property type="term" value="P:positive regulation of non-canonical NF-kappaB signal transduction"/>
    <property type="evidence" value="ECO:0007669"/>
    <property type="project" value="Ensembl"/>
</dbReference>
<evidence type="ECO:0000256" key="6">
    <source>
        <dbReference type="ARBA" id="ARBA00022499"/>
    </source>
</evidence>
<feature type="compositionally biased region" description="Basic and acidic residues" evidence="34">
    <location>
        <begin position="163"/>
        <end position="172"/>
    </location>
</feature>
<evidence type="ECO:0000256" key="33">
    <source>
        <dbReference type="PROSITE-ProRule" id="PRU10141"/>
    </source>
</evidence>
<dbReference type="InterPro" id="IPR014720">
    <property type="entry name" value="dsRBD_dom"/>
</dbReference>
<dbReference type="Pfam" id="PF00069">
    <property type="entry name" value="Pkinase"/>
    <property type="match status" value="1"/>
</dbReference>
<evidence type="ECO:0000313" key="37">
    <source>
        <dbReference type="Ensembl" id="ENSNGAP00000016938.1"/>
    </source>
</evidence>
<dbReference type="GO" id="GO:0042802">
    <property type="term" value="F:identical protein binding"/>
    <property type="evidence" value="ECO:0007669"/>
    <property type="project" value="Ensembl"/>
</dbReference>
<evidence type="ECO:0000256" key="32">
    <source>
        <dbReference type="PROSITE-ProRule" id="PRU00266"/>
    </source>
</evidence>
<evidence type="ECO:0000313" key="38">
    <source>
        <dbReference type="Proteomes" id="UP000694381"/>
    </source>
</evidence>
<dbReference type="GO" id="GO:0004715">
    <property type="term" value="F:non-membrane spanning protein tyrosine kinase activity"/>
    <property type="evidence" value="ECO:0007669"/>
    <property type="project" value="UniProtKB-EC"/>
</dbReference>
<keyword evidence="9" id="KW-0399">Innate immunity</keyword>
<dbReference type="PROSITE" id="PS50011">
    <property type="entry name" value="PROTEIN_KINASE_DOM"/>
    <property type="match status" value="1"/>
</dbReference>
<evidence type="ECO:0000256" key="12">
    <source>
        <dbReference type="ARBA" id="ARBA00022741"/>
    </source>
</evidence>
<dbReference type="GO" id="GO:0005634">
    <property type="term" value="C:nucleus"/>
    <property type="evidence" value="ECO:0007669"/>
    <property type="project" value="UniProtKB-SubCell"/>
</dbReference>
<dbReference type="GO" id="GO:0032874">
    <property type="term" value="P:positive regulation of stress-activated MAPK cascade"/>
    <property type="evidence" value="ECO:0007669"/>
    <property type="project" value="Ensembl"/>
</dbReference>
<dbReference type="GO" id="GO:0140374">
    <property type="term" value="P:antiviral innate immune response"/>
    <property type="evidence" value="ECO:0007669"/>
    <property type="project" value="Ensembl"/>
</dbReference>
<dbReference type="EC" id="2.7.11.1" evidence="4"/>
<evidence type="ECO:0000256" key="4">
    <source>
        <dbReference type="ARBA" id="ARBA00012513"/>
    </source>
</evidence>
<dbReference type="GO" id="GO:0033689">
    <property type="term" value="P:negative regulation of osteoblast proliferation"/>
    <property type="evidence" value="ECO:0007669"/>
    <property type="project" value="Ensembl"/>
</dbReference>
<keyword evidence="38" id="KW-1185">Reference proteome</keyword>
<evidence type="ECO:0000259" key="36">
    <source>
        <dbReference type="PROSITE" id="PS50137"/>
    </source>
</evidence>
<comment type="catalytic activity">
    <reaction evidence="26">
        <text>L-seryl-[protein] + ATP = O-phospho-L-seryl-[protein] + ADP + H(+)</text>
        <dbReference type="Rhea" id="RHEA:17989"/>
        <dbReference type="Rhea" id="RHEA-COMP:9863"/>
        <dbReference type="Rhea" id="RHEA-COMP:11604"/>
        <dbReference type="ChEBI" id="CHEBI:15378"/>
        <dbReference type="ChEBI" id="CHEBI:29999"/>
        <dbReference type="ChEBI" id="CHEBI:30616"/>
        <dbReference type="ChEBI" id="CHEBI:83421"/>
        <dbReference type="ChEBI" id="CHEBI:456216"/>
        <dbReference type="EC" id="2.7.11.1"/>
    </reaction>
</comment>
<dbReference type="SUPFAM" id="SSF54768">
    <property type="entry name" value="dsRNA-binding domain-like"/>
    <property type="match status" value="2"/>
</dbReference>
<evidence type="ECO:0000256" key="10">
    <source>
        <dbReference type="ARBA" id="ARBA00022679"/>
    </source>
</evidence>
<dbReference type="Gene3D" id="1.10.510.10">
    <property type="entry name" value="Transferase(Phosphotransferase) domain 1"/>
    <property type="match status" value="1"/>
</dbReference>
<dbReference type="InterPro" id="IPR017441">
    <property type="entry name" value="Protein_kinase_ATP_BS"/>
</dbReference>
<organism evidence="37 38">
    <name type="scientific">Nannospalax galili</name>
    <name type="common">Northern Israeli blind subterranean mole rat</name>
    <name type="synonym">Spalax galili</name>
    <dbReference type="NCBI Taxonomy" id="1026970"/>
    <lineage>
        <taxon>Eukaryota</taxon>
        <taxon>Metazoa</taxon>
        <taxon>Chordata</taxon>
        <taxon>Craniata</taxon>
        <taxon>Vertebrata</taxon>
        <taxon>Euteleostomi</taxon>
        <taxon>Mammalia</taxon>
        <taxon>Eutheria</taxon>
        <taxon>Euarchontoglires</taxon>
        <taxon>Glires</taxon>
        <taxon>Rodentia</taxon>
        <taxon>Myomorpha</taxon>
        <taxon>Muroidea</taxon>
        <taxon>Spalacidae</taxon>
        <taxon>Spalacinae</taxon>
        <taxon>Nannospalax</taxon>
    </lineage>
</organism>
<evidence type="ECO:0000256" key="28">
    <source>
        <dbReference type="ARBA" id="ARBA00075411"/>
    </source>
</evidence>
<keyword evidence="15" id="KW-0832">Ubl conjugation</keyword>
<keyword evidence="11" id="KW-0677">Repeat</keyword>
<dbReference type="GO" id="GO:0032722">
    <property type="term" value="P:positive regulation of chemokine production"/>
    <property type="evidence" value="ECO:0007669"/>
    <property type="project" value="Ensembl"/>
</dbReference>
<evidence type="ECO:0000256" key="22">
    <source>
        <dbReference type="ARBA" id="ARBA00023163"/>
    </source>
</evidence>
<evidence type="ECO:0000256" key="25">
    <source>
        <dbReference type="ARBA" id="ARBA00047899"/>
    </source>
</evidence>
<keyword evidence="13" id="KW-0418">Kinase</keyword>
<keyword evidence="10" id="KW-0808">Transferase</keyword>
<dbReference type="CDD" id="cd19903">
    <property type="entry name" value="DSRM_EIF2AK2_rpt1"/>
    <property type="match status" value="1"/>
</dbReference>
<evidence type="ECO:0000256" key="2">
    <source>
        <dbReference type="ARBA" id="ARBA00004556"/>
    </source>
</evidence>
<dbReference type="GeneTree" id="ENSGT00940000160736"/>
<keyword evidence="12 33" id="KW-0547">Nucleotide-binding</keyword>
<dbReference type="Proteomes" id="UP000694381">
    <property type="component" value="Unassembled WGS sequence"/>
</dbReference>
<keyword evidence="6" id="KW-1017">Isopeptide bond</keyword>
<dbReference type="AlphaFoldDB" id="A0A8C6RE76"/>